<organism evidence="1 2">
    <name type="scientific">Treponema lecithinolyticum ATCC 700332</name>
    <dbReference type="NCBI Taxonomy" id="1321815"/>
    <lineage>
        <taxon>Bacteria</taxon>
        <taxon>Pseudomonadati</taxon>
        <taxon>Spirochaetota</taxon>
        <taxon>Spirochaetia</taxon>
        <taxon>Spirochaetales</taxon>
        <taxon>Treponemataceae</taxon>
        <taxon>Treponema</taxon>
    </lineage>
</organism>
<dbReference type="Proteomes" id="UP000016649">
    <property type="component" value="Unassembled WGS sequence"/>
</dbReference>
<reference evidence="1 2" key="1">
    <citation type="submission" date="2013-08" db="EMBL/GenBank/DDBJ databases">
        <authorList>
            <person name="Weinstock G."/>
            <person name="Sodergren E."/>
            <person name="Wylie T."/>
            <person name="Fulton L."/>
            <person name="Fulton R."/>
            <person name="Fronick C."/>
            <person name="O'Laughlin M."/>
            <person name="Godfrey J."/>
            <person name="Miner T."/>
            <person name="Herter B."/>
            <person name="Appelbaum E."/>
            <person name="Cordes M."/>
            <person name="Lek S."/>
            <person name="Wollam A."/>
            <person name="Pepin K.H."/>
            <person name="Palsikar V.B."/>
            <person name="Mitreva M."/>
            <person name="Wilson R.K."/>
        </authorList>
    </citation>
    <scope>NUCLEOTIDE SEQUENCE [LARGE SCALE GENOMIC DNA]</scope>
    <source>
        <strain evidence="1 2">ATCC 700332</strain>
    </source>
</reference>
<protein>
    <submittedName>
        <fullName evidence="1">Uncharacterized protein</fullName>
    </submittedName>
</protein>
<proteinExistence type="predicted"/>
<evidence type="ECO:0000313" key="1">
    <source>
        <dbReference type="EMBL" id="ERJ92296.1"/>
    </source>
</evidence>
<accession>A0ABN0NXQ8</accession>
<gene>
    <name evidence="1" type="ORF">HMPREF9193_01454</name>
</gene>
<keyword evidence="2" id="KW-1185">Reference proteome</keyword>
<evidence type="ECO:0000313" key="2">
    <source>
        <dbReference type="Proteomes" id="UP000016649"/>
    </source>
</evidence>
<dbReference type="EMBL" id="AWVH01000037">
    <property type="protein sequence ID" value="ERJ92296.1"/>
    <property type="molecule type" value="Genomic_DNA"/>
</dbReference>
<name>A0ABN0NXQ8_TRELE</name>
<sequence length="40" mass="4609">MNSFYILLQRGVIGVIIKHTLAANQFIPYTFSDDFIADYI</sequence>
<comment type="caution">
    <text evidence="1">The sequence shown here is derived from an EMBL/GenBank/DDBJ whole genome shotgun (WGS) entry which is preliminary data.</text>
</comment>